<dbReference type="GO" id="GO:0005737">
    <property type="term" value="C:cytoplasm"/>
    <property type="evidence" value="ECO:0007669"/>
    <property type="project" value="InterPro"/>
</dbReference>
<feature type="region of interest" description="Disordered" evidence="1">
    <location>
        <begin position="1"/>
        <end position="31"/>
    </location>
</feature>
<dbReference type="PANTHER" id="PTHR10980:SF61">
    <property type="entry name" value="OS01G0913600 PROTEIN"/>
    <property type="match status" value="1"/>
</dbReference>
<name>A0A1D6FQR9_MAIZE</name>
<dbReference type="EMBL" id="CM000784">
    <property type="protein sequence ID" value="AQK93969.1"/>
    <property type="molecule type" value="Genomic_DNA"/>
</dbReference>
<dbReference type="GO" id="GO:0007266">
    <property type="term" value="P:Rho protein signal transduction"/>
    <property type="evidence" value="ECO:0007669"/>
    <property type="project" value="InterPro"/>
</dbReference>
<dbReference type="AlphaFoldDB" id="A0A1D6FQR9"/>
<feature type="compositionally biased region" description="Basic and acidic residues" evidence="1">
    <location>
        <begin position="1"/>
        <end position="18"/>
    </location>
</feature>
<organism evidence="2">
    <name type="scientific">Zea mays</name>
    <name type="common">Maize</name>
    <dbReference type="NCBI Taxonomy" id="4577"/>
    <lineage>
        <taxon>Eukaryota</taxon>
        <taxon>Viridiplantae</taxon>
        <taxon>Streptophyta</taxon>
        <taxon>Embryophyta</taxon>
        <taxon>Tracheophyta</taxon>
        <taxon>Spermatophyta</taxon>
        <taxon>Magnoliopsida</taxon>
        <taxon>Liliopsida</taxon>
        <taxon>Poales</taxon>
        <taxon>Poaceae</taxon>
        <taxon>PACMAD clade</taxon>
        <taxon>Panicoideae</taxon>
        <taxon>Andropogonodae</taxon>
        <taxon>Andropogoneae</taxon>
        <taxon>Tripsacinae</taxon>
        <taxon>Zea</taxon>
    </lineage>
</organism>
<evidence type="ECO:0000313" key="2">
    <source>
        <dbReference type="EMBL" id="AQK93969.1"/>
    </source>
</evidence>
<gene>
    <name evidence="2" type="ORF">ZEAMMB73_Zm00001d010397</name>
</gene>
<dbReference type="GO" id="GO:0005094">
    <property type="term" value="F:Rho GDP-dissociation inhibitor activity"/>
    <property type="evidence" value="ECO:0007669"/>
    <property type="project" value="InterPro"/>
</dbReference>
<protein>
    <submittedName>
        <fullName evidence="2">Rho GDP-dissociation inhibitor 1</fullName>
    </submittedName>
</protein>
<accession>A0A1D6FQR9</accession>
<feature type="compositionally biased region" description="Acidic residues" evidence="1">
    <location>
        <begin position="19"/>
        <end position="29"/>
    </location>
</feature>
<reference evidence="2" key="1">
    <citation type="submission" date="2015-12" db="EMBL/GenBank/DDBJ databases">
        <title>Update maize B73 reference genome by single molecule sequencing technologies.</title>
        <authorList>
            <consortium name="Maize Genome Sequencing Project"/>
            <person name="Ware D."/>
        </authorList>
    </citation>
    <scope>NUCLEOTIDE SEQUENCE</scope>
    <source>
        <tissue evidence="2">Seedling</tissue>
    </source>
</reference>
<proteinExistence type="predicted"/>
<evidence type="ECO:0000256" key="1">
    <source>
        <dbReference type="SAM" id="MobiDB-lite"/>
    </source>
</evidence>
<dbReference type="InterPro" id="IPR024792">
    <property type="entry name" value="RhoGDI_dom_sf"/>
</dbReference>
<sequence>MDDTEREKEKEKEKHDCGTDVEDEEEDEEGNKRVVVLGPQVPLKEQLELDKMLDQQSLYIMPRRSQFVDDDGKCFLEMSYYFEIRKEWPGGQ</sequence>
<dbReference type="Gene3D" id="2.70.50.30">
    <property type="entry name" value="Coagulation Factor XIII, subunit A, domain 1"/>
    <property type="match status" value="1"/>
</dbReference>
<dbReference type="PANTHER" id="PTHR10980">
    <property type="entry name" value="RHO GDP-DISSOCIATION INHIBITOR"/>
    <property type="match status" value="1"/>
</dbReference>
<dbReference type="InterPro" id="IPR000406">
    <property type="entry name" value="Rho_GDI"/>
</dbReference>